<dbReference type="STRING" id="1802514.A2955_04930"/>
<evidence type="ECO:0000256" key="1">
    <source>
        <dbReference type="ARBA" id="ARBA00007637"/>
    </source>
</evidence>
<organism evidence="3 4">
    <name type="scientific">Candidatus Woesebacteria bacterium RIFCSPLOWO2_01_FULL_37_19</name>
    <dbReference type="NCBI Taxonomy" id="1802514"/>
    <lineage>
        <taxon>Bacteria</taxon>
        <taxon>Candidatus Woeseibacteriota</taxon>
    </lineage>
</organism>
<feature type="domain" description="NAD-dependent epimerase/dehydratase" evidence="2">
    <location>
        <begin position="5"/>
        <end position="260"/>
    </location>
</feature>
<dbReference type="Pfam" id="PF01370">
    <property type="entry name" value="Epimerase"/>
    <property type="match status" value="1"/>
</dbReference>
<accession>A0A1F8BCF6</accession>
<dbReference type="AlphaFoldDB" id="A0A1F8BCF6"/>
<dbReference type="InterPro" id="IPR001509">
    <property type="entry name" value="Epimerase_deHydtase"/>
</dbReference>
<name>A0A1F8BCF6_9BACT</name>
<sequence>MAESVLITGANGEVGHGLIQELAKLKKYEIIALDINDLDDPLKPNVREFIKDSILNKTQIEAALTKNKVSIIFHLAAILSTGAEKNPEQAIEVNSQGTSTLLSGANRVCQKEKRVIKFIFPSSIAVYGVPNLETKTRSGAITEGQFLNPITIYGITKLYCENLGKYFSTNYQLLSTNSQRYLDFRCLRFPGIISAITLPTGGTSDYAPEMIHSAAKGEGYESFVRPNTKIPFMVMPDAIKALIQLAENPKEKLSQKVYNVTSFSVTAENIAQIINKVFPDSAISYNPDEARQKIVDSWPGNIDDSRARTDWGWQPEYDFQKSFSEYLIPEIQNRYNR</sequence>
<dbReference type="GO" id="GO:0006567">
    <property type="term" value="P:L-threonine catabolic process"/>
    <property type="evidence" value="ECO:0007669"/>
    <property type="project" value="TreeGrafter"/>
</dbReference>
<dbReference type="Gene3D" id="3.40.50.720">
    <property type="entry name" value="NAD(P)-binding Rossmann-like Domain"/>
    <property type="match status" value="1"/>
</dbReference>
<dbReference type="Proteomes" id="UP000177501">
    <property type="component" value="Unassembled WGS sequence"/>
</dbReference>
<dbReference type="PANTHER" id="PTHR42687:SF1">
    <property type="entry name" value="L-THREONINE 3-DEHYDROGENASE, MITOCHONDRIAL"/>
    <property type="match status" value="1"/>
</dbReference>
<dbReference type="PANTHER" id="PTHR42687">
    <property type="entry name" value="L-THREONINE 3-DEHYDROGENASE"/>
    <property type="match status" value="1"/>
</dbReference>
<dbReference type="SUPFAM" id="SSF51735">
    <property type="entry name" value="NAD(P)-binding Rossmann-fold domains"/>
    <property type="match status" value="1"/>
</dbReference>
<comment type="similarity">
    <text evidence="1">Belongs to the NAD(P)-dependent epimerase/dehydratase family.</text>
</comment>
<evidence type="ECO:0000259" key="2">
    <source>
        <dbReference type="Pfam" id="PF01370"/>
    </source>
</evidence>
<evidence type="ECO:0000313" key="4">
    <source>
        <dbReference type="Proteomes" id="UP000177501"/>
    </source>
</evidence>
<proteinExistence type="inferred from homology"/>
<gene>
    <name evidence="3" type="ORF">A2955_04930</name>
</gene>
<dbReference type="EMBL" id="MGHA01000004">
    <property type="protein sequence ID" value="OGM61359.1"/>
    <property type="molecule type" value="Genomic_DNA"/>
</dbReference>
<evidence type="ECO:0000313" key="3">
    <source>
        <dbReference type="EMBL" id="OGM61359.1"/>
    </source>
</evidence>
<reference evidence="3 4" key="1">
    <citation type="journal article" date="2016" name="Nat. Commun.">
        <title>Thousands of microbial genomes shed light on interconnected biogeochemical processes in an aquifer system.</title>
        <authorList>
            <person name="Anantharaman K."/>
            <person name="Brown C.T."/>
            <person name="Hug L.A."/>
            <person name="Sharon I."/>
            <person name="Castelle C.J."/>
            <person name="Probst A.J."/>
            <person name="Thomas B.C."/>
            <person name="Singh A."/>
            <person name="Wilkins M.J."/>
            <person name="Karaoz U."/>
            <person name="Brodie E.L."/>
            <person name="Williams K.H."/>
            <person name="Hubbard S.S."/>
            <person name="Banfield J.F."/>
        </authorList>
    </citation>
    <scope>NUCLEOTIDE SEQUENCE [LARGE SCALE GENOMIC DNA]</scope>
</reference>
<dbReference type="GO" id="GO:0008743">
    <property type="term" value="F:L-threonine 3-dehydrogenase activity"/>
    <property type="evidence" value="ECO:0007669"/>
    <property type="project" value="TreeGrafter"/>
</dbReference>
<protein>
    <submittedName>
        <fullName evidence="3">Epimerase</fullName>
    </submittedName>
</protein>
<dbReference type="InterPro" id="IPR036291">
    <property type="entry name" value="NAD(P)-bd_dom_sf"/>
</dbReference>
<dbReference type="InterPro" id="IPR051225">
    <property type="entry name" value="NAD(P)_epim/dehydratase"/>
</dbReference>
<comment type="caution">
    <text evidence="3">The sequence shown here is derived from an EMBL/GenBank/DDBJ whole genome shotgun (WGS) entry which is preliminary data.</text>
</comment>